<accession>A0A1E7XCB6</accession>
<feature type="region of interest" description="Disordered" evidence="1">
    <location>
        <begin position="28"/>
        <end position="56"/>
    </location>
</feature>
<reference evidence="2 3" key="1">
    <citation type="submission" date="2016-09" db="EMBL/GenBank/DDBJ databases">
        <title>Genome Sequence of Lactobacillus sunkii Strain CG01.</title>
        <authorList>
            <person name="Poehlein A."/>
            <person name="Gabris C."/>
            <person name="Bengelsdorf F.R."/>
            <person name="Duerre P."/>
            <person name="Daniel R."/>
        </authorList>
    </citation>
    <scope>NUCLEOTIDE SEQUENCE [LARGE SCALE GENOMIC DNA]</scope>
    <source>
        <strain evidence="2 3">CG_D</strain>
    </source>
</reference>
<dbReference type="Proteomes" id="UP000177010">
    <property type="component" value="Unassembled WGS sequence"/>
</dbReference>
<dbReference type="RefSeq" id="WP_176744919.1">
    <property type="nucleotide sequence ID" value="NZ_MIQE01000012.1"/>
</dbReference>
<evidence type="ECO:0000313" key="3">
    <source>
        <dbReference type="Proteomes" id="UP000177010"/>
    </source>
</evidence>
<dbReference type="EMBL" id="MIQE01000012">
    <property type="protein sequence ID" value="OFA10766.1"/>
    <property type="molecule type" value="Genomic_DNA"/>
</dbReference>
<evidence type="ECO:0000256" key="1">
    <source>
        <dbReference type="SAM" id="MobiDB-lite"/>
    </source>
</evidence>
<evidence type="ECO:0008006" key="4">
    <source>
        <dbReference type="Google" id="ProtNLM"/>
    </source>
</evidence>
<comment type="caution">
    <text evidence="2">The sequence shown here is derived from an EMBL/GenBank/DDBJ whole genome shotgun (WGS) entry which is preliminary data.</text>
</comment>
<dbReference type="AlphaFoldDB" id="A0A1E7XCB6"/>
<gene>
    <name evidence="2" type="ORF">LASUN_13160</name>
</gene>
<organism evidence="2 3">
    <name type="scientific">Lentilactobacillus sunkii</name>
    <dbReference type="NCBI Taxonomy" id="481719"/>
    <lineage>
        <taxon>Bacteria</taxon>
        <taxon>Bacillati</taxon>
        <taxon>Bacillota</taxon>
        <taxon>Bacilli</taxon>
        <taxon>Lactobacillales</taxon>
        <taxon>Lactobacillaceae</taxon>
        <taxon>Lentilactobacillus</taxon>
    </lineage>
</organism>
<proteinExistence type="predicted"/>
<protein>
    <recommendedName>
        <fullName evidence="4">Transposase</fullName>
    </recommendedName>
</protein>
<sequence>MMIRTKYGYVSTTEARCCGELDAWIKQQRQKNINRNRRSQKKKRKGLRKHGKNKAQ</sequence>
<name>A0A1E7XCB6_9LACO</name>
<evidence type="ECO:0000313" key="2">
    <source>
        <dbReference type="EMBL" id="OFA10766.1"/>
    </source>
</evidence>